<evidence type="ECO:0000313" key="2">
    <source>
        <dbReference type="Proteomes" id="UP001142810"/>
    </source>
</evidence>
<evidence type="ECO:0000313" key="1">
    <source>
        <dbReference type="EMBL" id="MCW8109592.1"/>
    </source>
</evidence>
<dbReference type="EMBL" id="JAPFRD010000011">
    <property type="protein sequence ID" value="MCW8109592.1"/>
    <property type="molecule type" value="Genomic_DNA"/>
</dbReference>
<reference evidence="1" key="1">
    <citation type="submission" date="2022-11" db="EMBL/GenBank/DDBJ databases">
        <title>Alteromonas sp. nov., isolated from sea water of the Qingdao.</title>
        <authorList>
            <person name="Wang Q."/>
        </authorList>
    </citation>
    <scope>NUCLEOTIDE SEQUENCE</scope>
    <source>
        <strain evidence="1">ASW11-7</strain>
    </source>
</reference>
<gene>
    <name evidence="1" type="ORF">OPS25_13870</name>
</gene>
<proteinExistence type="predicted"/>
<name>A0ABT3P9Y8_9ALTE</name>
<keyword evidence="2" id="KW-1185">Reference proteome</keyword>
<sequence length="174" mass="18604">MLNTLFKKIRSTFFRSAAQSAPKAEHIFTPVLRAVSQSRGQLVAVPKQHSLNAKQVHSLFTWLGYAVSPAKYCNGFLIQKNGDTALVCLALNPTNSARRKGLGENDIKAASEIAKLEGIGQILLATGGSYHQNAVKQARGVGMVLLDGISLTRMLMAHRPQGAVAATGAKVYAC</sequence>
<evidence type="ECO:0008006" key="3">
    <source>
        <dbReference type="Google" id="ProtNLM"/>
    </source>
</evidence>
<comment type="caution">
    <text evidence="1">The sequence shown here is derived from an EMBL/GenBank/DDBJ whole genome shotgun (WGS) entry which is preliminary data.</text>
</comment>
<dbReference type="RefSeq" id="WP_265618382.1">
    <property type="nucleotide sequence ID" value="NZ_JAPFRD010000011.1"/>
</dbReference>
<accession>A0ABT3P9Y8</accession>
<dbReference type="Proteomes" id="UP001142810">
    <property type="component" value="Unassembled WGS sequence"/>
</dbReference>
<protein>
    <recommendedName>
        <fullName evidence="3">Restriction endonuclease type IV Mrr domain-containing protein</fullName>
    </recommendedName>
</protein>
<organism evidence="1 2">
    <name type="scientific">Alteromonas aquimaris</name>
    <dbReference type="NCBI Taxonomy" id="2998417"/>
    <lineage>
        <taxon>Bacteria</taxon>
        <taxon>Pseudomonadati</taxon>
        <taxon>Pseudomonadota</taxon>
        <taxon>Gammaproteobacteria</taxon>
        <taxon>Alteromonadales</taxon>
        <taxon>Alteromonadaceae</taxon>
        <taxon>Alteromonas/Salinimonas group</taxon>
        <taxon>Alteromonas</taxon>
    </lineage>
</organism>